<comment type="caution">
    <text evidence="1">The sequence shown here is derived from an EMBL/GenBank/DDBJ whole genome shotgun (WGS) entry which is preliminary data.</text>
</comment>
<evidence type="ECO:0000313" key="1">
    <source>
        <dbReference type="EMBL" id="TLX64100.1"/>
    </source>
</evidence>
<dbReference type="OrthoDB" id="121633at2"/>
<name>A0A5R9QGC5_9GAMM</name>
<protein>
    <submittedName>
        <fullName evidence="1">Ribosomal subunit interface protein</fullName>
    </submittedName>
</protein>
<keyword evidence="2" id="KW-1185">Reference proteome</keyword>
<proteinExistence type="predicted"/>
<dbReference type="SUPFAM" id="SSF69754">
    <property type="entry name" value="Ribosome binding protein Y (YfiA homologue)"/>
    <property type="match status" value="1"/>
</dbReference>
<sequence>MQVQVNTNHIQGSAELQEWVGAAVTERLERFDDLLTRVEIHVGDENAQKAGADDKRCQIEARPKGHQSLSVTHKAESLQLAVDGAAEKMRNALEHLTGKLDAKTVSTGHLDDPLLSEDPPQVTDALLQEEFLARQEALGKE</sequence>
<dbReference type="Proteomes" id="UP000306753">
    <property type="component" value="Unassembled WGS sequence"/>
</dbReference>
<evidence type="ECO:0000313" key="2">
    <source>
        <dbReference type="Proteomes" id="UP000306753"/>
    </source>
</evidence>
<dbReference type="Pfam" id="PF02482">
    <property type="entry name" value="Ribosomal_S30AE"/>
    <property type="match status" value="1"/>
</dbReference>
<dbReference type="Gene3D" id="3.30.160.100">
    <property type="entry name" value="Ribosome hibernation promotion factor-like"/>
    <property type="match status" value="1"/>
</dbReference>
<dbReference type="EMBL" id="QLAG01000007">
    <property type="protein sequence ID" value="TLX64100.1"/>
    <property type="molecule type" value="Genomic_DNA"/>
</dbReference>
<accession>A0A5R9QGC5</accession>
<dbReference type="InterPro" id="IPR036567">
    <property type="entry name" value="RHF-like"/>
</dbReference>
<organism evidence="1 2">
    <name type="scientific">Stutzerimonas nosocomialis</name>
    <dbReference type="NCBI Taxonomy" id="1056496"/>
    <lineage>
        <taxon>Bacteria</taxon>
        <taxon>Pseudomonadati</taxon>
        <taxon>Pseudomonadota</taxon>
        <taxon>Gammaproteobacteria</taxon>
        <taxon>Pseudomonadales</taxon>
        <taxon>Pseudomonadaceae</taxon>
        <taxon>Stutzerimonas</taxon>
    </lineage>
</organism>
<dbReference type="RefSeq" id="WP_138406490.1">
    <property type="nucleotide sequence ID" value="NZ_QLAE01000001.1"/>
</dbReference>
<dbReference type="InterPro" id="IPR003489">
    <property type="entry name" value="RHF/RaiA"/>
</dbReference>
<gene>
    <name evidence="1" type="ORF">DN820_07225</name>
</gene>
<reference evidence="1 2" key="1">
    <citation type="journal article" date="2017" name="Eur. J. Clin. Microbiol. Infect. Dis.">
        <title>Uncommonly isolated clinical Pseudomonas: identification and phylogenetic assignation.</title>
        <authorList>
            <person name="Mulet M."/>
            <person name="Gomila M."/>
            <person name="Ramirez A."/>
            <person name="Cardew S."/>
            <person name="Moore E.R."/>
            <person name="Lalucat J."/>
            <person name="Garcia-Valdes E."/>
        </authorList>
    </citation>
    <scope>NUCLEOTIDE SEQUENCE [LARGE SCALE GENOMIC DNA]</scope>
    <source>
        <strain evidence="1 2">SD129</strain>
    </source>
</reference>
<dbReference type="AlphaFoldDB" id="A0A5R9QGC5"/>